<dbReference type="InterPro" id="IPR040719">
    <property type="entry name" value="DUF5597"/>
</dbReference>
<keyword evidence="2" id="KW-0326">Glycosidase</keyword>
<dbReference type="InterPro" id="IPR013529">
    <property type="entry name" value="Glyco_hydro_42_N"/>
</dbReference>
<accession>A0A1E7X552</accession>
<protein>
    <submittedName>
        <fullName evidence="6">Beta-galactosidase</fullName>
    </submittedName>
</protein>
<sequence>MTLRASPRHTLAALCALAVFGIATAPASAAAPVPHLRQQGTASLLIVDDQPFLVLGGELHNSSASHLPYLQRLWPALKNAQLNTVLAPVQWDQMEPEEGRYDFTVLDGMLKQARANDMRLILLWFGAWKNSMSTYVPPYVKRDARRFPRAFNRAGAAQEILSPFGEQTLQRDTAAFRALLAHLKQTDTERTVLMVQVENEIGMLPDVRDFGPLANAALAGQVPRRLLDYLQANRATLHPSLLALWTAQGQRTQGTWAEVFGTSIGAEEVFQAWAYAAFVETMSAAGKAAYPIPLYVNAALNRPGKQPGEYPSAGPLPHLFDVWKAAAPSVDLLAIDTYFPNFTDWAPQFKRHDNPLFVPEADNAGRHDAAAKAFYAIGEHDAFGFSPFGIEDSTGTGDDTLPAAYRLLRQLAPVINRHQGAGHTRGFKARVSYDGVVDAAPQQATMGGYLLTVSFGNPWAKATSRDVEAFGGLVIRLADDEFLVAGKGLTVTFKDATGAGDSIGLELVTEGTYEKGKWAPARWLNGDEIHQGRQVMLVTGGFTAQKVKLYRYR</sequence>
<keyword evidence="3" id="KW-0732">Signal</keyword>
<keyword evidence="1" id="KW-0378">Hydrolase</keyword>
<proteinExistence type="predicted"/>
<dbReference type="Pfam" id="PF18120">
    <property type="entry name" value="DUF5597"/>
    <property type="match status" value="1"/>
</dbReference>
<dbReference type="GO" id="GO:0004565">
    <property type="term" value="F:beta-galactosidase activity"/>
    <property type="evidence" value="ECO:0007669"/>
    <property type="project" value="InterPro"/>
</dbReference>
<dbReference type="OrthoDB" id="9800974at2"/>
<evidence type="ECO:0000256" key="1">
    <source>
        <dbReference type="ARBA" id="ARBA00022801"/>
    </source>
</evidence>
<dbReference type="PATRIC" id="fig|762836.4.peg.1193"/>
<evidence type="ECO:0000313" key="7">
    <source>
        <dbReference type="Proteomes" id="UP000175989"/>
    </source>
</evidence>
<feature type="chain" id="PRO_5009208414" evidence="3">
    <location>
        <begin position="30"/>
        <end position="553"/>
    </location>
</feature>
<name>A0A1E7X552_9BURK</name>
<evidence type="ECO:0000256" key="2">
    <source>
        <dbReference type="ARBA" id="ARBA00023295"/>
    </source>
</evidence>
<dbReference type="Pfam" id="PF02449">
    <property type="entry name" value="Glyco_hydro_42"/>
    <property type="match status" value="1"/>
</dbReference>
<dbReference type="Gene3D" id="2.60.220.20">
    <property type="entry name" value="putative beta-Galactosidase from caulobacter crescentus"/>
    <property type="match status" value="1"/>
</dbReference>
<dbReference type="RefSeq" id="WP_070246878.1">
    <property type="nucleotide sequence ID" value="NZ_LROM01000059.1"/>
</dbReference>
<dbReference type="AlphaFoldDB" id="A0A1E7X552"/>
<organism evidence="6 7">
    <name type="scientific">Duganella phyllosphaerae</name>
    <dbReference type="NCBI Taxonomy" id="762836"/>
    <lineage>
        <taxon>Bacteria</taxon>
        <taxon>Pseudomonadati</taxon>
        <taxon>Pseudomonadota</taxon>
        <taxon>Betaproteobacteria</taxon>
        <taxon>Burkholderiales</taxon>
        <taxon>Oxalobacteraceae</taxon>
        <taxon>Telluria group</taxon>
        <taxon>Duganella</taxon>
    </lineage>
</organism>
<dbReference type="InterPro" id="IPR017853">
    <property type="entry name" value="GH"/>
</dbReference>
<evidence type="ECO:0000256" key="3">
    <source>
        <dbReference type="SAM" id="SignalP"/>
    </source>
</evidence>
<feature type="domain" description="DUF5597" evidence="5">
    <location>
        <begin position="403"/>
        <end position="535"/>
    </location>
</feature>
<evidence type="ECO:0000259" key="4">
    <source>
        <dbReference type="Pfam" id="PF02449"/>
    </source>
</evidence>
<feature type="signal peptide" evidence="3">
    <location>
        <begin position="1"/>
        <end position="29"/>
    </location>
</feature>
<dbReference type="EMBL" id="LROM01000059">
    <property type="protein sequence ID" value="OFA07598.1"/>
    <property type="molecule type" value="Genomic_DNA"/>
</dbReference>
<feature type="domain" description="Glycoside hydrolase family 42 N-terminal" evidence="4">
    <location>
        <begin position="77"/>
        <end position="203"/>
    </location>
</feature>
<comment type="caution">
    <text evidence="6">The sequence shown here is derived from an EMBL/GenBank/DDBJ whole genome shotgun (WGS) entry which is preliminary data.</text>
</comment>
<evidence type="ECO:0000313" key="6">
    <source>
        <dbReference type="EMBL" id="OFA07598.1"/>
    </source>
</evidence>
<dbReference type="GO" id="GO:0005975">
    <property type="term" value="P:carbohydrate metabolic process"/>
    <property type="evidence" value="ECO:0007669"/>
    <property type="project" value="InterPro"/>
</dbReference>
<dbReference type="SUPFAM" id="SSF51445">
    <property type="entry name" value="(Trans)glycosidases"/>
    <property type="match status" value="1"/>
</dbReference>
<dbReference type="Proteomes" id="UP000175989">
    <property type="component" value="Unassembled WGS sequence"/>
</dbReference>
<dbReference type="GO" id="GO:0009341">
    <property type="term" value="C:beta-galactosidase complex"/>
    <property type="evidence" value="ECO:0007669"/>
    <property type="project" value="InterPro"/>
</dbReference>
<keyword evidence="7" id="KW-1185">Reference proteome</keyword>
<reference evidence="7" key="1">
    <citation type="journal article" date="2016" name="Front. Microbiol.">
        <title>Molecular Keys to the Janthinobacterium and Duganella spp. Interaction with the Plant Pathogen Fusarium graminearum.</title>
        <authorList>
            <person name="Haack F.S."/>
            <person name="Poehlein A."/>
            <person name="Kroger C."/>
            <person name="Voigt C.A."/>
            <person name="Piepenbring M."/>
            <person name="Bode H.B."/>
            <person name="Daniel R."/>
            <person name="Schafer W."/>
            <person name="Streit W.R."/>
        </authorList>
    </citation>
    <scope>NUCLEOTIDE SEQUENCE [LARGE SCALE GENOMIC DNA]</scope>
    <source>
        <strain evidence="7">T54</strain>
    </source>
</reference>
<gene>
    <name evidence="6" type="ORF">DUPY_11430</name>
</gene>
<evidence type="ECO:0000259" key="5">
    <source>
        <dbReference type="Pfam" id="PF18120"/>
    </source>
</evidence>
<dbReference type="Gene3D" id="3.20.20.80">
    <property type="entry name" value="Glycosidases"/>
    <property type="match status" value="1"/>
</dbReference>